<dbReference type="GO" id="GO:0005885">
    <property type="term" value="C:Arp2/3 protein complex"/>
    <property type="evidence" value="ECO:0007669"/>
    <property type="project" value="InterPro"/>
</dbReference>
<evidence type="ECO:0000256" key="2">
    <source>
        <dbReference type="ARBA" id="ARBA00005919"/>
    </source>
</evidence>
<sequence>MPDVVERHNAPEVEACKTPKVILMPLYITISPLEYADNIERILARGITRFLSLRFMEDFDWEISEMKFSLNTRARIVAESYLVHVVSRRRIPVKKTERPMGNHLLSFREELTRVFEITLPLKNSKEDRDAELEKLKIAQSNQHFARHLLEVDWKYCDCMARTAEWAGEQEIMALSRHGKKMI</sequence>
<organism evidence="6 7">
    <name type="scientific">Phakopsora pachyrhizi</name>
    <name type="common">Asian soybean rust disease fungus</name>
    <dbReference type="NCBI Taxonomy" id="170000"/>
    <lineage>
        <taxon>Eukaryota</taxon>
        <taxon>Fungi</taxon>
        <taxon>Dikarya</taxon>
        <taxon>Basidiomycota</taxon>
        <taxon>Pucciniomycotina</taxon>
        <taxon>Pucciniomycetes</taxon>
        <taxon>Pucciniales</taxon>
        <taxon>Phakopsoraceae</taxon>
        <taxon>Phakopsora</taxon>
    </lineage>
</organism>
<evidence type="ECO:0000256" key="5">
    <source>
        <dbReference type="ARBA" id="ARBA00023212"/>
    </source>
</evidence>
<dbReference type="InterPro" id="IPR034666">
    <property type="entry name" value="ARPC2/4"/>
</dbReference>
<comment type="similarity">
    <text evidence="2">Belongs to the ARPC4 family.</text>
</comment>
<keyword evidence="7" id="KW-1185">Reference proteome</keyword>
<gene>
    <name evidence="6" type="ORF">PPACK8108_LOCUS5074</name>
</gene>
<evidence type="ECO:0000256" key="3">
    <source>
        <dbReference type="ARBA" id="ARBA00022490"/>
    </source>
</evidence>
<dbReference type="AlphaFoldDB" id="A0AAV0ARG3"/>
<keyword evidence="4" id="KW-0009">Actin-binding</keyword>
<keyword evidence="5" id="KW-0206">Cytoskeleton</keyword>
<dbReference type="Pfam" id="PF05856">
    <property type="entry name" value="ARPC4"/>
    <property type="match status" value="1"/>
</dbReference>
<keyword evidence="3" id="KW-0963">Cytoplasm</keyword>
<evidence type="ECO:0000313" key="6">
    <source>
        <dbReference type="EMBL" id="CAH7670374.1"/>
    </source>
</evidence>
<dbReference type="EMBL" id="CALTRL010000979">
    <property type="protein sequence ID" value="CAH7670374.1"/>
    <property type="molecule type" value="Genomic_DNA"/>
</dbReference>
<dbReference type="Gene3D" id="3.30.1460.20">
    <property type="match status" value="1"/>
</dbReference>
<dbReference type="SUPFAM" id="SSF69645">
    <property type="entry name" value="Arp2/3 complex subunits"/>
    <property type="match status" value="1"/>
</dbReference>
<dbReference type="GO" id="GO:0034314">
    <property type="term" value="P:Arp2/3 complex-mediated actin nucleation"/>
    <property type="evidence" value="ECO:0007669"/>
    <property type="project" value="InterPro"/>
</dbReference>
<dbReference type="GO" id="GO:0030041">
    <property type="term" value="P:actin filament polymerization"/>
    <property type="evidence" value="ECO:0007669"/>
    <property type="project" value="InterPro"/>
</dbReference>
<dbReference type="InterPro" id="IPR008384">
    <property type="entry name" value="ARPC4"/>
</dbReference>
<evidence type="ECO:0000256" key="4">
    <source>
        <dbReference type="ARBA" id="ARBA00023203"/>
    </source>
</evidence>
<proteinExistence type="inferred from homology"/>
<evidence type="ECO:0000256" key="1">
    <source>
        <dbReference type="ARBA" id="ARBA00004245"/>
    </source>
</evidence>
<dbReference type="GO" id="GO:0051015">
    <property type="term" value="F:actin filament binding"/>
    <property type="evidence" value="ECO:0007669"/>
    <property type="project" value="TreeGrafter"/>
</dbReference>
<accession>A0AAV0ARG3</accession>
<dbReference type="Proteomes" id="UP001153365">
    <property type="component" value="Unassembled WGS sequence"/>
</dbReference>
<name>A0AAV0ARG3_PHAPC</name>
<protein>
    <submittedName>
        <fullName evidence="6">Uncharacterized protein</fullName>
    </submittedName>
</protein>
<evidence type="ECO:0000313" key="7">
    <source>
        <dbReference type="Proteomes" id="UP001153365"/>
    </source>
</evidence>
<dbReference type="PANTHER" id="PTHR22629:SF0">
    <property type="entry name" value="ACTIN-RELATED PROTEIN 2_3 COMPLEX SUBUNIT 4"/>
    <property type="match status" value="1"/>
</dbReference>
<comment type="caution">
    <text evidence="6">The sequence shown here is derived from an EMBL/GenBank/DDBJ whole genome shotgun (WGS) entry which is preliminary data.</text>
</comment>
<comment type="subcellular location">
    <subcellularLocation>
        <location evidence="1">Cytoplasm</location>
        <location evidence="1">Cytoskeleton</location>
    </subcellularLocation>
</comment>
<dbReference type="PANTHER" id="PTHR22629">
    <property type="entry name" value="ARP2/3 COMPLEX 20 KD SUBUNIT"/>
    <property type="match status" value="1"/>
</dbReference>
<reference evidence="6" key="1">
    <citation type="submission" date="2022-06" db="EMBL/GenBank/DDBJ databases">
        <authorList>
            <consortium name="SYNGENTA / RWTH Aachen University"/>
        </authorList>
    </citation>
    <scope>NUCLEOTIDE SEQUENCE</scope>
</reference>